<dbReference type="AlphaFoldDB" id="A0A0S8GLS6"/>
<dbReference type="PIRSF" id="PIRSF006503">
    <property type="entry name" value="UCP006503"/>
    <property type="match status" value="1"/>
</dbReference>
<dbReference type="Gene3D" id="3.30.930.10">
    <property type="entry name" value="Bira Bifunctional Protein, Domain 2"/>
    <property type="match status" value="1"/>
</dbReference>
<evidence type="ECO:0000313" key="2">
    <source>
        <dbReference type="Proteomes" id="UP000051096"/>
    </source>
</evidence>
<accession>A0A0S8GLS6</accession>
<evidence type="ECO:0008006" key="3">
    <source>
        <dbReference type="Google" id="ProtNLM"/>
    </source>
</evidence>
<reference evidence="1 2" key="1">
    <citation type="journal article" date="2015" name="Microbiome">
        <title>Genomic resolution of linkages in carbon, nitrogen, and sulfur cycling among widespread estuary sediment bacteria.</title>
        <authorList>
            <person name="Baker B.J."/>
            <person name="Lazar C.S."/>
            <person name="Teske A.P."/>
            <person name="Dick G.J."/>
        </authorList>
    </citation>
    <scope>NUCLEOTIDE SEQUENCE [LARGE SCALE GENOMIC DNA]</scope>
    <source>
        <strain evidence="1">SM23_60</strain>
    </source>
</reference>
<comment type="caution">
    <text evidence="1">The sequence shown here is derived from an EMBL/GenBank/DDBJ whole genome shotgun (WGS) entry which is preliminary data.</text>
</comment>
<dbReference type="InterPro" id="IPR007162">
    <property type="entry name" value="DUF366"/>
</dbReference>
<protein>
    <recommendedName>
        <fullName evidence="3">DUF366 domain-containing protein</fullName>
    </recommendedName>
</protein>
<dbReference type="EMBL" id="LJUO01000022">
    <property type="protein sequence ID" value="KPK72797.1"/>
    <property type="molecule type" value="Genomic_DNA"/>
</dbReference>
<dbReference type="SUPFAM" id="SSF55681">
    <property type="entry name" value="Class II aaRS and biotin synthetases"/>
    <property type="match status" value="1"/>
</dbReference>
<evidence type="ECO:0000313" key="1">
    <source>
        <dbReference type="EMBL" id="KPK72797.1"/>
    </source>
</evidence>
<proteinExistence type="predicted"/>
<dbReference type="InterPro" id="IPR045864">
    <property type="entry name" value="aa-tRNA-synth_II/BPL/LPL"/>
</dbReference>
<sequence length="185" mass="20696">MNSLFISERIDYTGEQLRSHYIYEQCGIRGDAIVAFCGSCDVKREAMVDIEDLIAQNKIYSEDMLHFLVEHFDADLERIILRQMLLAAVVHDTLMRLGCSSAVARAGSDLYDNDAKLSVSIATKSPVSSLIHFGINISSKNTPVVTRGLNDYGIDPHQLALDTMEQYTRDNDAVGRARGKVRWVP</sequence>
<name>A0A0S8GLS6_UNCW3</name>
<organism evidence="1 2">
    <name type="scientific">candidate division WOR_3 bacterium SM23_60</name>
    <dbReference type="NCBI Taxonomy" id="1703780"/>
    <lineage>
        <taxon>Bacteria</taxon>
        <taxon>Bacteria division WOR-3</taxon>
    </lineage>
</organism>
<dbReference type="Pfam" id="PF04017">
    <property type="entry name" value="DUF366"/>
    <property type="match status" value="1"/>
</dbReference>
<gene>
    <name evidence="1" type="ORF">AMJ87_03715</name>
</gene>
<dbReference type="Proteomes" id="UP000051096">
    <property type="component" value="Unassembled WGS sequence"/>
</dbReference>